<keyword evidence="2" id="KW-1185">Reference proteome</keyword>
<proteinExistence type="predicted"/>
<organism evidence="1 2">
    <name type="scientific">Halobium palmae</name>
    <dbReference type="NCBI Taxonomy" id="1776492"/>
    <lineage>
        <taxon>Archaea</taxon>
        <taxon>Methanobacteriati</taxon>
        <taxon>Methanobacteriota</taxon>
        <taxon>Stenosarchaea group</taxon>
        <taxon>Halobacteria</taxon>
        <taxon>Halobacteriales</taxon>
        <taxon>Haloferacaceae</taxon>
        <taxon>Halobium</taxon>
    </lineage>
</organism>
<reference evidence="1 2" key="1">
    <citation type="journal article" date="2019" name="Int. J. Syst. Evol. Microbiol.">
        <title>The Global Catalogue of Microorganisms (GCM) 10K type strain sequencing project: providing services to taxonomists for standard genome sequencing and annotation.</title>
        <authorList>
            <consortium name="The Broad Institute Genomics Platform"/>
            <consortium name="The Broad Institute Genome Sequencing Center for Infectious Disease"/>
            <person name="Wu L."/>
            <person name="Ma J."/>
        </authorList>
    </citation>
    <scope>NUCLEOTIDE SEQUENCE [LARGE SCALE GENOMIC DNA]</scope>
    <source>
        <strain evidence="1 2">NBRC 111368</strain>
    </source>
</reference>
<gene>
    <name evidence="1" type="ORF">ACFQE1_01525</name>
</gene>
<dbReference type="Proteomes" id="UP001596328">
    <property type="component" value="Unassembled WGS sequence"/>
</dbReference>
<protein>
    <recommendedName>
        <fullName evidence="3">Transcriptional regulator</fullName>
    </recommendedName>
</protein>
<evidence type="ECO:0008006" key="3">
    <source>
        <dbReference type="Google" id="ProtNLM"/>
    </source>
</evidence>
<evidence type="ECO:0000313" key="2">
    <source>
        <dbReference type="Proteomes" id="UP001596328"/>
    </source>
</evidence>
<dbReference type="EMBL" id="JBHSWU010000004">
    <property type="protein sequence ID" value="MFC6723091.1"/>
    <property type="molecule type" value="Genomic_DNA"/>
</dbReference>
<name>A0ABD5RV48_9EURY</name>
<comment type="caution">
    <text evidence="1">The sequence shown here is derived from an EMBL/GenBank/DDBJ whole genome shotgun (WGS) entry which is preliminary data.</text>
</comment>
<sequence>MKEILLNHRGSDNPISSREINEEIDEDNIGSFPGTRAIIRDIVLEDRIPIAGGHNGYYVIETEEELEDYLDNLTSRINGMAERRWGVQRAANEWDAYPEHPEDSDVL</sequence>
<dbReference type="AlphaFoldDB" id="A0ABD5RV48"/>
<evidence type="ECO:0000313" key="1">
    <source>
        <dbReference type="EMBL" id="MFC6723091.1"/>
    </source>
</evidence>
<accession>A0ABD5RV48</accession>